<evidence type="ECO:0000256" key="1">
    <source>
        <dbReference type="ARBA" id="ARBA00000077"/>
    </source>
</evidence>
<evidence type="ECO:0000256" key="7">
    <source>
        <dbReference type="ARBA" id="ARBA00022801"/>
    </source>
</evidence>
<reference evidence="9" key="2">
    <citation type="submission" date="2023-05" db="EMBL/GenBank/DDBJ databases">
        <authorList>
            <consortium name="Lawrence Berkeley National Laboratory"/>
            <person name="Steindorff A."/>
            <person name="Hensen N."/>
            <person name="Bonometti L."/>
            <person name="Westerberg I."/>
            <person name="Brannstrom I.O."/>
            <person name="Guillou S."/>
            <person name="Cros-Aarteil S."/>
            <person name="Calhoun S."/>
            <person name="Haridas S."/>
            <person name="Kuo A."/>
            <person name="Mondo S."/>
            <person name="Pangilinan J."/>
            <person name="Riley R."/>
            <person name="Labutti K."/>
            <person name="Andreopoulos B."/>
            <person name="Lipzen A."/>
            <person name="Chen C."/>
            <person name="Yanf M."/>
            <person name="Daum C."/>
            <person name="Ng V."/>
            <person name="Clum A."/>
            <person name="Ohm R."/>
            <person name="Martin F."/>
            <person name="Silar P."/>
            <person name="Natvig D."/>
            <person name="Lalanne C."/>
            <person name="Gautier V."/>
            <person name="Ament-Velasquez S.L."/>
            <person name="Kruys A."/>
            <person name="Hutchinson M.I."/>
            <person name="Powell A.J."/>
            <person name="Barry K."/>
            <person name="Miller A.N."/>
            <person name="Grigoriev I.V."/>
            <person name="Debuchy R."/>
            <person name="Gladieux P."/>
            <person name="Thoren M.H."/>
            <person name="Johannesson H."/>
        </authorList>
    </citation>
    <scope>NUCLEOTIDE SEQUENCE</scope>
    <source>
        <strain evidence="9">PSN293</strain>
    </source>
</reference>
<evidence type="ECO:0000256" key="5">
    <source>
        <dbReference type="ARBA" id="ARBA00022723"/>
    </source>
</evidence>
<protein>
    <recommendedName>
        <fullName evidence="3">ribonuclease H</fullName>
        <ecNumber evidence="3">3.1.26.4</ecNumber>
    </recommendedName>
</protein>
<sequence>NVEVIDPAHKFAHVRCPRCITSRRCLEDDQYPSHTDSLVISCHGACPGNDETQASYGVFFGLGLDSRANHHNTAGRIRQLVPESLVQPTGQRAEIFAAIEALEQGIQFVNFGGQWHCPDPKECGELYGFNMVGFKGCKAQHLVIKTDSPYVVNSVTEYLGKWIEKGWKTANRKPVKNQDLWKRLVEKIKEVMAAGAGVQFWLVSKEMNEEAQELAQMALD</sequence>
<comment type="caution">
    <text evidence="9">The sequence shown here is derived from an EMBL/GenBank/DDBJ whole genome shotgun (WGS) entry which is preliminary data.</text>
</comment>
<keyword evidence="10" id="KW-1185">Reference proteome</keyword>
<dbReference type="PANTHER" id="PTHR10642">
    <property type="entry name" value="RIBONUCLEASE H1"/>
    <property type="match status" value="1"/>
</dbReference>
<dbReference type="InterPro" id="IPR050092">
    <property type="entry name" value="RNase_H"/>
</dbReference>
<organism evidence="9 10">
    <name type="scientific">Rhypophila decipiens</name>
    <dbReference type="NCBI Taxonomy" id="261697"/>
    <lineage>
        <taxon>Eukaryota</taxon>
        <taxon>Fungi</taxon>
        <taxon>Dikarya</taxon>
        <taxon>Ascomycota</taxon>
        <taxon>Pezizomycotina</taxon>
        <taxon>Sordariomycetes</taxon>
        <taxon>Sordariomycetidae</taxon>
        <taxon>Sordariales</taxon>
        <taxon>Naviculisporaceae</taxon>
        <taxon>Rhypophila</taxon>
    </lineage>
</organism>
<dbReference type="EC" id="3.1.26.4" evidence="3"/>
<keyword evidence="4" id="KW-0540">Nuclease</keyword>
<dbReference type="SUPFAM" id="SSF53098">
    <property type="entry name" value="Ribonuclease H-like"/>
    <property type="match status" value="1"/>
</dbReference>
<keyword evidence="7" id="KW-0378">Hydrolase</keyword>
<dbReference type="InterPro" id="IPR012337">
    <property type="entry name" value="RNaseH-like_sf"/>
</dbReference>
<accession>A0AAN7B2C8</accession>
<evidence type="ECO:0000256" key="6">
    <source>
        <dbReference type="ARBA" id="ARBA00022759"/>
    </source>
</evidence>
<dbReference type="InterPro" id="IPR036397">
    <property type="entry name" value="RNaseH_sf"/>
</dbReference>
<reference evidence="9" key="1">
    <citation type="journal article" date="2023" name="Mol. Phylogenet. Evol.">
        <title>Genome-scale phylogeny and comparative genomics of the fungal order Sordariales.</title>
        <authorList>
            <person name="Hensen N."/>
            <person name="Bonometti L."/>
            <person name="Westerberg I."/>
            <person name="Brannstrom I.O."/>
            <person name="Guillou S."/>
            <person name="Cros-Aarteil S."/>
            <person name="Calhoun S."/>
            <person name="Haridas S."/>
            <person name="Kuo A."/>
            <person name="Mondo S."/>
            <person name="Pangilinan J."/>
            <person name="Riley R."/>
            <person name="LaButti K."/>
            <person name="Andreopoulos B."/>
            <person name="Lipzen A."/>
            <person name="Chen C."/>
            <person name="Yan M."/>
            <person name="Daum C."/>
            <person name="Ng V."/>
            <person name="Clum A."/>
            <person name="Steindorff A."/>
            <person name="Ohm R.A."/>
            <person name="Martin F."/>
            <person name="Silar P."/>
            <person name="Natvig D.O."/>
            <person name="Lalanne C."/>
            <person name="Gautier V."/>
            <person name="Ament-Velasquez S.L."/>
            <person name="Kruys A."/>
            <person name="Hutchinson M.I."/>
            <person name="Powell A.J."/>
            <person name="Barry K."/>
            <person name="Miller A.N."/>
            <person name="Grigoriev I.V."/>
            <person name="Debuchy R."/>
            <person name="Gladieux P."/>
            <person name="Hiltunen Thoren M."/>
            <person name="Johannesson H."/>
        </authorList>
    </citation>
    <scope>NUCLEOTIDE SEQUENCE</scope>
    <source>
        <strain evidence="9">PSN293</strain>
    </source>
</reference>
<dbReference type="InterPro" id="IPR002156">
    <property type="entry name" value="RNaseH_domain"/>
</dbReference>
<dbReference type="GO" id="GO:0003676">
    <property type="term" value="F:nucleic acid binding"/>
    <property type="evidence" value="ECO:0007669"/>
    <property type="project" value="InterPro"/>
</dbReference>
<dbReference type="Proteomes" id="UP001301769">
    <property type="component" value="Unassembled WGS sequence"/>
</dbReference>
<feature type="non-terminal residue" evidence="9">
    <location>
        <position position="220"/>
    </location>
</feature>
<dbReference type="PANTHER" id="PTHR10642:SF26">
    <property type="entry name" value="RIBONUCLEASE H1"/>
    <property type="match status" value="1"/>
</dbReference>
<evidence type="ECO:0000313" key="10">
    <source>
        <dbReference type="Proteomes" id="UP001301769"/>
    </source>
</evidence>
<gene>
    <name evidence="9" type="ORF">QBC37DRAFT_239557</name>
</gene>
<evidence type="ECO:0000256" key="2">
    <source>
        <dbReference type="ARBA" id="ARBA00005300"/>
    </source>
</evidence>
<keyword evidence="6" id="KW-0255">Endonuclease</keyword>
<evidence type="ECO:0000256" key="3">
    <source>
        <dbReference type="ARBA" id="ARBA00012180"/>
    </source>
</evidence>
<feature type="domain" description="RNase H type-1" evidence="8">
    <location>
        <begin position="34"/>
        <end position="220"/>
    </location>
</feature>
<dbReference type="GO" id="GO:0004523">
    <property type="term" value="F:RNA-DNA hybrid ribonuclease activity"/>
    <property type="evidence" value="ECO:0007669"/>
    <property type="project" value="UniProtKB-EC"/>
</dbReference>
<evidence type="ECO:0000259" key="8">
    <source>
        <dbReference type="PROSITE" id="PS50879"/>
    </source>
</evidence>
<evidence type="ECO:0000313" key="9">
    <source>
        <dbReference type="EMBL" id="KAK4207729.1"/>
    </source>
</evidence>
<comment type="catalytic activity">
    <reaction evidence="1">
        <text>Endonucleolytic cleavage to 5'-phosphomonoester.</text>
        <dbReference type="EC" id="3.1.26.4"/>
    </reaction>
</comment>
<dbReference type="CDD" id="cd13934">
    <property type="entry name" value="RNase_H_Dikarya_like"/>
    <property type="match status" value="1"/>
</dbReference>
<dbReference type="EMBL" id="MU858277">
    <property type="protein sequence ID" value="KAK4207729.1"/>
    <property type="molecule type" value="Genomic_DNA"/>
</dbReference>
<evidence type="ECO:0000256" key="4">
    <source>
        <dbReference type="ARBA" id="ARBA00022722"/>
    </source>
</evidence>
<name>A0AAN7B2C8_9PEZI</name>
<dbReference type="Gene3D" id="3.30.420.10">
    <property type="entry name" value="Ribonuclease H-like superfamily/Ribonuclease H"/>
    <property type="match status" value="1"/>
</dbReference>
<dbReference type="AlphaFoldDB" id="A0AAN7B2C8"/>
<keyword evidence="5" id="KW-0479">Metal-binding</keyword>
<feature type="non-terminal residue" evidence="9">
    <location>
        <position position="1"/>
    </location>
</feature>
<dbReference type="GO" id="GO:0046872">
    <property type="term" value="F:metal ion binding"/>
    <property type="evidence" value="ECO:0007669"/>
    <property type="project" value="UniProtKB-KW"/>
</dbReference>
<proteinExistence type="inferred from homology"/>
<dbReference type="GO" id="GO:0043137">
    <property type="term" value="P:DNA replication, removal of RNA primer"/>
    <property type="evidence" value="ECO:0007669"/>
    <property type="project" value="TreeGrafter"/>
</dbReference>
<dbReference type="Pfam" id="PF00075">
    <property type="entry name" value="RNase_H"/>
    <property type="match status" value="1"/>
</dbReference>
<comment type="similarity">
    <text evidence="2">Belongs to the RNase H family.</text>
</comment>
<dbReference type="PROSITE" id="PS50879">
    <property type="entry name" value="RNASE_H_1"/>
    <property type="match status" value="1"/>
</dbReference>